<dbReference type="GO" id="GO:0009035">
    <property type="term" value="F:type I site-specific deoxyribonuclease activity"/>
    <property type="evidence" value="ECO:0007669"/>
    <property type="project" value="UniProtKB-EC"/>
</dbReference>
<keyword evidence="7 10" id="KW-0378">Hydrolase</keyword>
<dbReference type="InterPro" id="IPR051268">
    <property type="entry name" value="Type-I_R_enzyme_R_subunit"/>
</dbReference>
<gene>
    <name evidence="12" type="primary">hsdR_3</name>
    <name evidence="12" type="ORF">Enr10x_52510</name>
</gene>
<evidence type="ECO:0000256" key="10">
    <source>
        <dbReference type="RuleBase" id="RU364115"/>
    </source>
</evidence>
<evidence type="ECO:0000256" key="3">
    <source>
        <dbReference type="ARBA" id="ARBA00022722"/>
    </source>
</evidence>
<dbReference type="CDD" id="cd18800">
    <property type="entry name" value="SF2_C_EcoR124I-like"/>
    <property type="match status" value="1"/>
</dbReference>
<evidence type="ECO:0000313" key="12">
    <source>
        <dbReference type="EMBL" id="QDT29894.1"/>
    </source>
</evidence>
<protein>
    <recommendedName>
        <fullName evidence="10">Type I restriction enzyme endonuclease subunit</fullName>
        <shortName evidence="10">R protein</shortName>
        <ecNumber evidence="10">3.1.21.3</ecNumber>
    </recommendedName>
</protein>
<dbReference type="AlphaFoldDB" id="A0A517QE70"/>
<dbReference type="InterPro" id="IPR014001">
    <property type="entry name" value="Helicase_ATP-bd"/>
</dbReference>
<keyword evidence="8 10" id="KW-0067">ATP-binding</keyword>
<dbReference type="Pfam" id="PF18766">
    <property type="entry name" value="SWI2_SNF2"/>
    <property type="match status" value="1"/>
</dbReference>
<comment type="subunit">
    <text evidence="10">The type I restriction/modification system is composed of three polypeptides R, M and S.</text>
</comment>
<keyword evidence="6" id="KW-0255">Endonuclease</keyword>
<evidence type="ECO:0000256" key="7">
    <source>
        <dbReference type="ARBA" id="ARBA00022801"/>
    </source>
</evidence>
<dbReference type="Gene3D" id="3.90.1570.50">
    <property type="match status" value="1"/>
</dbReference>
<dbReference type="SMART" id="SM00487">
    <property type="entry name" value="DEXDc"/>
    <property type="match status" value="1"/>
</dbReference>
<dbReference type="Pfam" id="PF11867">
    <property type="entry name" value="T1RH-like_C"/>
    <property type="match status" value="1"/>
</dbReference>
<dbReference type="Pfam" id="PF04313">
    <property type="entry name" value="HSDR_N"/>
    <property type="match status" value="1"/>
</dbReference>
<evidence type="ECO:0000259" key="11">
    <source>
        <dbReference type="PROSITE" id="PS51192"/>
    </source>
</evidence>
<proteinExistence type="inferred from homology"/>
<dbReference type="Proteomes" id="UP000315647">
    <property type="component" value="Chromosome"/>
</dbReference>
<comment type="similarity">
    <text evidence="2 10">Belongs to the HsdR family.</text>
</comment>
<evidence type="ECO:0000256" key="4">
    <source>
        <dbReference type="ARBA" id="ARBA00022741"/>
    </source>
</evidence>
<dbReference type="GO" id="GO:0009307">
    <property type="term" value="P:DNA restriction-modification system"/>
    <property type="evidence" value="ECO:0007669"/>
    <property type="project" value="UniProtKB-KW"/>
</dbReference>
<dbReference type="EC" id="3.1.21.3" evidence="10"/>
<evidence type="ECO:0000256" key="9">
    <source>
        <dbReference type="ARBA" id="ARBA00023125"/>
    </source>
</evidence>
<keyword evidence="5 10" id="KW-0680">Restriction system</keyword>
<dbReference type="SUPFAM" id="SSF52540">
    <property type="entry name" value="P-loop containing nucleoside triphosphate hydrolases"/>
    <property type="match status" value="1"/>
</dbReference>
<dbReference type="InterPro" id="IPR007409">
    <property type="entry name" value="Restrct_endonuc_type1_HsdR_N"/>
</dbReference>
<dbReference type="GO" id="GO:0005524">
    <property type="term" value="F:ATP binding"/>
    <property type="evidence" value="ECO:0007669"/>
    <property type="project" value="UniProtKB-KW"/>
</dbReference>
<organism evidence="12 13">
    <name type="scientific">Gimesia panareensis</name>
    <dbReference type="NCBI Taxonomy" id="2527978"/>
    <lineage>
        <taxon>Bacteria</taxon>
        <taxon>Pseudomonadati</taxon>
        <taxon>Planctomycetota</taxon>
        <taxon>Planctomycetia</taxon>
        <taxon>Planctomycetales</taxon>
        <taxon>Planctomycetaceae</taxon>
        <taxon>Gimesia</taxon>
    </lineage>
</organism>
<dbReference type="InterPro" id="IPR021810">
    <property type="entry name" value="T1RH-like_C"/>
</dbReference>
<dbReference type="PANTHER" id="PTHR30195:SF15">
    <property type="entry name" value="TYPE I RESTRICTION ENZYME HINDI ENDONUCLEASE SUBUNIT"/>
    <property type="match status" value="1"/>
</dbReference>
<dbReference type="REBASE" id="356000">
    <property type="entry name" value="PbaEnr10ORF52400P"/>
</dbReference>
<dbReference type="InterPro" id="IPR027417">
    <property type="entry name" value="P-loop_NTPase"/>
</dbReference>
<dbReference type="Gene3D" id="3.40.50.300">
    <property type="entry name" value="P-loop containing nucleotide triphosphate hydrolases"/>
    <property type="match status" value="2"/>
</dbReference>
<dbReference type="InterPro" id="IPR040980">
    <property type="entry name" value="SWI2_SNF2"/>
</dbReference>
<comment type="function">
    <text evidence="10">Subunit R is required for both nuclease and ATPase activities, but not for modification.</text>
</comment>
<evidence type="ECO:0000256" key="1">
    <source>
        <dbReference type="ARBA" id="ARBA00000851"/>
    </source>
</evidence>
<sequence length="994" mass="113848">MKIRQGPEFKDVQKPAYELLRDQFGYVYQSAKSLEAERSNISDVILTKRLTESLKAINPGLSDNGVRQAIDVLRQPLAKSLIEANEVSHNLISRWVTVDEFENGKPVGRSVRFIDFDNPENNEFLVTDEFVVKGPKHTRRMDLVIFVNGIPIVIAECKQPGDSHGITKAVHDLQAYQDVENGVVRLFHTAFLLLALKKHDAQYGTVNTPLNRYAQWKTIYPLSKVELEKQLGYKPTKQDQLIAGMLSKDNLLDLLRNFVVFDRQGGKVIKKVARYQQFEAVNRVIDRVTNPNSKEPRNERGGIVWHTQGSGKSLTMLWLCLKLRRQKHLDNPTLLIVTDRRDLDRQITETFLNCGFDNPIRASRVAHLRKLLTGPQGQTVMTTVQKFRDEVDIQKGSQHPVLSKSDNIFVLIDEAHRSEYGRFHAHMRRSLPNACLFGFTGTPIPRTTMVFGSYIHKYTMPKSVEDGATVPILYEARMPELAIWGKKIDPIFDAQFSELTPDQRERLKKQEVTERKLSMAADRISKIAYDIADHYRSNFEPDGFKAQVATCSQEAAAAYYHELSKYFPERVAVLISGTQDKGSELNDLKDKFADEETIIDSFKKDGVDRLAMIIVVDKYLTGFDAPVERVLYLDKPLKEHNLLQAIARVNRPMPEKDKTWGLIVDYWGVAGFLDNALEVFSEDLQVSDALCKRDNDSAYETLKQRKTDVFALFKDGLTRDEIEPWILALDKEDIRAIFLARYREFYKALEQLLPDDRALTFLGDFAWLRRVRKEMLNFYQDEEDTELPDCSAKVRELINQHVRAEDVTVLLEPVDVLDANFGQEVDKLHSSRAKASRMEHAVKRTITIKMHEDPAFYESLQDRLEGIIEDWKAKRIDDVAEFQLLSSLRDDLVSGQQQSAESVGLEPGPYAIYGLLNQHLGEEPDNNDEKLKDLATVVFETLESEAVIDWTTKDDVQREMKRKVKRQLRLADCPADKIDELTTVVMDLARVRLG</sequence>
<dbReference type="InterPro" id="IPR055180">
    <property type="entry name" value="HsdR_RecA-like_helicase_dom_2"/>
</dbReference>
<evidence type="ECO:0000256" key="6">
    <source>
        <dbReference type="ARBA" id="ARBA00022759"/>
    </source>
</evidence>
<dbReference type="PROSITE" id="PS51192">
    <property type="entry name" value="HELICASE_ATP_BIND_1"/>
    <property type="match status" value="1"/>
</dbReference>
<dbReference type="CDD" id="cd22332">
    <property type="entry name" value="HsdR_N"/>
    <property type="match status" value="1"/>
</dbReference>
<dbReference type="EMBL" id="CP037421">
    <property type="protein sequence ID" value="QDT29894.1"/>
    <property type="molecule type" value="Genomic_DNA"/>
</dbReference>
<dbReference type="CDD" id="cd18030">
    <property type="entry name" value="DEXHc_RE_I_HsdR"/>
    <property type="match status" value="1"/>
</dbReference>
<evidence type="ECO:0000256" key="2">
    <source>
        <dbReference type="ARBA" id="ARBA00008598"/>
    </source>
</evidence>
<name>A0A517QE70_9PLAN</name>
<dbReference type="InterPro" id="IPR004473">
    <property type="entry name" value="Restrct_endonuc_typeI_HsdR"/>
</dbReference>
<accession>A0A517QE70</accession>
<dbReference type="NCBIfam" id="TIGR00348">
    <property type="entry name" value="hsdR"/>
    <property type="match status" value="1"/>
</dbReference>
<feature type="domain" description="Helicase ATP-binding" evidence="11">
    <location>
        <begin position="293"/>
        <end position="461"/>
    </location>
</feature>
<keyword evidence="4 10" id="KW-0547">Nucleotide-binding</keyword>
<reference evidence="12 13" key="1">
    <citation type="submission" date="2019-03" db="EMBL/GenBank/DDBJ databases">
        <title>Deep-cultivation of Planctomycetes and their phenomic and genomic characterization uncovers novel biology.</title>
        <authorList>
            <person name="Wiegand S."/>
            <person name="Jogler M."/>
            <person name="Boedeker C."/>
            <person name="Pinto D."/>
            <person name="Vollmers J."/>
            <person name="Rivas-Marin E."/>
            <person name="Kohn T."/>
            <person name="Peeters S.H."/>
            <person name="Heuer A."/>
            <person name="Rast P."/>
            <person name="Oberbeckmann S."/>
            <person name="Bunk B."/>
            <person name="Jeske O."/>
            <person name="Meyerdierks A."/>
            <person name="Storesund J.E."/>
            <person name="Kallscheuer N."/>
            <person name="Luecker S."/>
            <person name="Lage O.M."/>
            <person name="Pohl T."/>
            <person name="Merkel B.J."/>
            <person name="Hornburger P."/>
            <person name="Mueller R.-W."/>
            <person name="Bruemmer F."/>
            <person name="Labrenz M."/>
            <person name="Spormann A.M."/>
            <person name="Op den Camp H."/>
            <person name="Overmann J."/>
            <person name="Amann R."/>
            <person name="Jetten M.S.M."/>
            <person name="Mascher T."/>
            <person name="Medema M.H."/>
            <person name="Devos D.P."/>
            <person name="Kaster A.-K."/>
            <person name="Ovreas L."/>
            <person name="Rohde M."/>
            <person name="Galperin M.Y."/>
            <person name="Jogler C."/>
        </authorList>
    </citation>
    <scope>NUCLEOTIDE SEQUENCE [LARGE SCALE GENOMIC DNA]</scope>
    <source>
        <strain evidence="12 13">Enr10</strain>
    </source>
</reference>
<keyword evidence="9 10" id="KW-0238">DNA-binding</keyword>
<dbReference type="RefSeq" id="WP_145451796.1">
    <property type="nucleotide sequence ID" value="NZ_CP037421.1"/>
</dbReference>
<keyword evidence="3" id="KW-0540">Nuclease</keyword>
<comment type="catalytic activity">
    <reaction evidence="1 10">
        <text>Endonucleolytic cleavage of DNA to give random double-stranded fragments with terminal 5'-phosphates, ATP is simultaneously hydrolyzed.</text>
        <dbReference type="EC" id="3.1.21.3"/>
    </reaction>
</comment>
<dbReference type="Pfam" id="PF22679">
    <property type="entry name" value="T1R_D3-like"/>
    <property type="match status" value="1"/>
</dbReference>
<evidence type="ECO:0000256" key="8">
    <source>
        <dbReference type="ARBA" id="ARBA00022840"/>
    </source>
</evidence>
<dbReference type="PANTHER" id="PTHR30195">
    <property type="entry name" value="TYPE I SITE-SPECIFIC DEOXYRIBONUCLEASE PROTEIN SUBUNIT M AND R"/>
    <property type="match status" value="1"/>
</dbReference>
<evidence type="ECO:0000256" key="5">
    <source>
        <dbReference type="ARBA" id="ARBA00022747"/>
    </source>
</evidence>
<keyword evidence="13" id="KW-1185">Reference proteome</keyword>
<dbReference type="GO" id="GO:0003677">
    <property type="term" value="F:DNA binding"/>
    <property type="evidence" value="ECO:0007669"/>
    <property type="project" value="UniProtKB-KW"/>
</dbReference>
<evidence type="ECO:0000313" key="13">
    <source>
        <dbReference type="Proteomes" id="UP000315647"/>
    </source>
</evidence>